<dbReference type="AlphaFoldDB" id="A0A2P6UZ20"/>
<dbReference type="PANTHER" id="PTHR47260">
    <property type="entry name" value="UPF0644 PROTEIN PB2B4.06"/>
    <property type="match status" value="1"/>
</dbReference>
<dbReference type="OrthoDB" id="506431at2759"/>
<feature type="domain" description="Thioesterase" evidence="1">
    <location>
        <begin position="110"/>
        <end position="189"/>
    </location>
</feature>
<dbReference type="EMBL" id="LHPF02000001">
    <property type="protein sequence ID" value="PSC76552.1"/>
    <property type="molecule type" value="Genomic_DNA"/>
</dbReference>
<dbReference type="Proteomes" id="UP000239649">
    <property type="component" value="Unassembled WGS sequence"/>
</dbReference>
<reference evidence="2 4" key="1">
    <citation type="journal article" date="2018" name="Plant J.">
        <title>Genome sequences of Chlorella sorokiniana UTEX 1602 and Micractinium conductrix SAG 241.80: implications to maltose excretion by a green alga.</title>
        <authorList>
            <person name="Arriola M.B."/>
            <person name="Velmurugan N."/>
            <person name="Zhang Y."/>
            <person name="Plunkett M.H."/>
            <person name="Hondzo H."/>
            <person name="Barney B.M."/>
        </authorList>
    </citation>
    <scope>NUCLEOTIDE SEQUENCE [LARGE SCALE GENOMIC DNA]</scope>
    <source>
        <strain evidence="2 4">SAG 241.80</strain>
    </source>
</reference>
<dbReference type="InterPro" id="IPR052061">
    <property type="entry name" value="PTE-AB_protein"/>
</dbReference>
<evidence type="ECO:0000313" key="2">
    <source>
        <dbReference type="EMBL" id="PSC67085.1"/>
    </source>
</evidence>
<evidence type="ECO:0000313" key="4">
    <source>
        <dbReference type="Proteomes" id="UP000239649"/>
    </source>
</evidence>
<dbReference type="InterPro" id="IPR029069">
    <property type="entry name" value="HotDog_dom_sf"/>
</dbReference>
<dbReference type="EMBL" id="LHPF02000126">
    <property type="protein sequence ID" value="PSC67085.1"/>
    <property type="molecule type" value="Genomic_DNA"/>
</dbReference>
<evidence type="ECO:0000313" key="3">
    <source>
        <dbReference type="EMBL" id="PSC76552.1"/>
    </source>
</evidence>
<accession>A0A2P6UZ20</accession>
<dbReference type="CDD" id="cd03443">
    <property type="entry name" value="PaaI_thioesterase"/>
    <property type="match status" value="1"/>
</dbReference>
<dbReference type="Gene3D" id="3.10.129.10">
    <property type="entry name" value="Hotdog Thioesterase"/>
    <property type="match status" value="1"/>
</dbReference>
<proteinExistence type="predicted"/>
<dbReference type="PANTHER" id="PTHR47260:SF1">
    <property type="entry name" value="UPF0644 PROTEIN PB2B4.06"/>
    <property type="match status" value="1"/>
</dbReference>
<reference evidence="2" key="2">
    <citation type="submission" date="2018-02" db="EMBL/GenBank/DDBJ databases">
        <authorList>
            <person name="Cohen D.B."/>
            <person name="Kent A.D."/>
        </authorList>
    </citation>
    <scope>NUCLEOTIDE SEQUENCE</scope>
    <source>
        <strain evidence="2">SAG 241.80</strain>
    </source>
</reference>
<comment type="caution">
    <text evidence="2">The sequence shown here is derived from an EMBL/GenBank/DDBJ whole genome shotgun (WGS) entry which is preliminary data.</text>
</comment>
<dbReference type="InterPro" id="IPR006683">
    <property type="entry name" value="Thioestr_dom"/>
</dbReference>
<organism evidence="2 4">
    <name type="scientific">Micractinium conductrix</name>
    <dbReference type="NCBI Taxonomy" id="554055"/>
    <lineage>
        <taxon>Eukaryota</taxon>
        <taxon>Viridiplantae</taxon>
        <taxon>Chlorophyta</taxon>
        <taxon>core chlorophytes</taxon>
        <taxon>Trebouxiophyceae</taxon>
        <taxon>Chlorellales</taxon>
        <taxon>Chlorellaceae</taxon>
        <taxon>Chlorella clade</taxon>
        <taxon>Micractinium</taxon>
    </lineage>
</organism>
<dbReference type="Pfam" id="PF03061">
    <property type="entry name" value="4HBT"/>
    <property type="match status" value="1"/>
</dbReference>
<keyword evidence="4" id="KW-1185">Reference proteome</keyword>
<sequence length="222" mass="24441">MCAPFPLVQAFATNGDAQVDLARGHQRAEKSLAAAHDWIEQIEAQPGIVKAMDAEMLLQQDHPILEDDHMFGAFLAKGIVDDLTGYYNTNEKKFYSVISLGREVCGFPRIVHGGLTAAIIDESFGGLLFALKQSKALNFWGPAYTVQLEVSYKSKITAGRTVLCTTEVESMEGRKLWMKAIVSDGPDGQVYATARALFVAPKPHKMVQDVGKYLLRRMFGDA</sequence>
<evidence type="ECO:0000259" key="1">
    <source>
        <dbReference type="Pfam" id="PF03061"/>
    </source>
</evidence>
<name>A0A2P6UZ20_9CHLO</name>
<gene>
    <name evidence="3" type="primary">g418</name>
    <name evidence="3" type="ORF">C2E20_0418</name>
    <name evidence="2" type="ORF">C2E20_9236</name>
</gene>
<dbReference type="SUPFAM" id="SSF54637">
    <property type="entry name" value="Thioesterase/thiol ester dehydrase-isomerase"/>
    <property type="match status" value="1"/>
</dbReference>
<protein>
    <submittedName>
        <fullName evidence="2">Acyl-coenzyme A thioesterase THEM4</fullName>
    </submittedName>
</protein>